<dbReference type="Pfam" id="PF00067">
    <property type="entry name" value="p450"/>
    <property type="match status" value="1"/>
</dbReference>
<evidence type="ECO:0000256" key="1">
    <source>
        <dbReference type="ARBA" id="ARBA00001971"/>
    </source>
</evidence>
<protein>
    <submittedName>
        <fullName evidence="10">Putative cytochrome p450 oxidoreductase</fullName>
    </submittedName>
</protein>
<comment type="similarity">
    <text evidence="2 8">Belongs to the cytochrome P450 family.</text>
</comment>
<dbReference type="InterPro" id="IPR017972">
    <property type="entry name" value="Cyt_P450_CS"/>
</dbReference>
<dbReference type="PROSITE" id="PS00086">
    <property type="entry name" value="CYTOCHROME_P450"/>
    <property type="match status" value="1"/>
</dbReference>
<proteinExistence type="inferred from homology"/>
<dbReference type="OMA" id="WLHYFAF"/>
<dbReference type="InterPro" id="IPR001128">
    <property type="entry name" value="Cyt_P450"/>
</dbReference>
<keyword evidence="9" id="KW-0472">Membrane</keyword>
<evidence type="ECO:0000256" key="9">
    <source>
        <dbReference type="SAM" id="Phobius"/>
    </source>
</evidence>
<keyword evidence="6 8" id="KW-0503">Monooxygenase</keyword>
<dbReference type="InterPro" id="IPR036396">
    <property type="entry name" value="Cyt_P450_sf"/>
</dbReference>
<keyword evidence="4 7" id="KW-0479">Metal-binding</keyword>
<keyword evidence="8" id="KW-0560">Oxidoreductase</keyword>
<dbReference type="EMBL" id="DF977508">
    <property type="protein sequence ID" value="GAP91391.1"/>
    <property type="molecule type" value="Genomic_DNA"/>
</dbReference>
<feature type="binding site" description="axial binding residue" evidence="7">
    <location>
        <position position="502"/>
    </location>
    <ligand>
        <name>heme</name>
        <dbReference type="ChEBI" id="CHEBI:30413"/>
    </ligand>
    <ligandPart>
        <name>Fe</name>
        <dbReference type="ChEBI" id="CHEBI:18248"/>
    </ligandPart>
</feature>
<dbReference type="InterPro" id="IPR002403">
    <property type="entry name" value="Cyt_P450_E_grp-IV"/>
</dbReference>
<dbReference type="GO" id="GO:0004497">
    <property type="term" value="F:monooxygenase activity"/>
    <property type="evidence" value="ECO:0007669"/>
    <property type="project" value="UniProtKB-KW"/>
</dbReference>
<dbReference type="PRINTS" id="PR00465">
    <property type="entry name" value="EP450IV"/>
</dbReference>
<accession>A0A1W2TSA0</accession>
<keyword evidence="3 7" id="KW-0349">Heme</keyword>
<evidence type="ECO:0000256" key="7">
    <source>
        <dbReference type="PIRSR" id="PIRSR602403-1"/>
    </source>
</evidence>
<evidence type="ECO:0000256" key="5">
    <source>
        <dbReference type="ARBA" id="ARBA00023004"/>
    </source>
</evidence>
<keyword evidence="5 7" id="KW-0408">Iron</keyword>
<dbReference type="Gene3D" id="1.10.630.10">
    <property type="entry name" value="Cytochrome P450"/>
    <property type="match status" value="1"/>
</dbReference>
<comment type="cofactor">
    <cofactor evidence="1 7">
        <name>heme</name>
        <dbReference type="ChEBI" id="CHEBI:30413"/>
    </cofactor>
</comment>
<dbReference type="Proteomes" id="UP000054516">
    <property type="component" value="Unassembled WGS sequence"/>
</dbReference>
<dbReference type="GO" id="GO:0005506">
    <property type="term" value="F:iron ion binding"/>
    <property type="evidence" value="ECO:0007669"/>
    <property type="project" value="InterPro"/>
</dbReference>
<evidence type="ECO:0000256" key="3">
    <source>
        <dbReference type="ARBA" id="ARBA00022617"/>
    </source>
</evidence>
<dbReference type="STRING" id="77044.A0A1W2TSA0"/>
<dbReference type="SUPFAM" id="SSF48264">
    <property type="entry name" value="Cytochrome P450"/>
    <property type="match status" value="1"/>
</dbReference>
<dbReference type="GO" id="GO:0020037">
    <property type="term" value="F:heme binding"/>
    <property type="evidence" value="ECO:0007669"/>
    <property type="project" value="InterPro"/>
</dbReference>
<keyword evidence="9" id="KW-0812">Transmembrane</keyword>
<dbReference type="PRINTS" id="PR00385">
    <property type="entry name" value="P450"/>
</dbReference>
<evidence type="ECO:0000256" key="2">
    <source>
        <dbReference type="ARBA" id="ARBA00010617"/>
    </source>
</evidence>
<name>A0A1W2TSA0_ROSNE</name>
<evidence type="ECO:0000313" key="10">
    <source>
        <dbReference type="EMBL" id="GAP91391.1"/>
    </source>
</evidence>
<keyword evidence="11" id="KW-1185">Reference proteome</keyword>
<dbReference type="InterPro" id="IPR050121">
    <property type="entry name" value="Cytochrome_P450_monoxygenase"/>
</dbReference>
<dbReference type="GO" id="GO:0016705">
    <property type="term" value="F:oxidoreductase activity, acting on paired donors, with incorporation or reduction of molecular oxygen"/>
    <property type="evidence" value="ECO:0007669"/>
    <property type="project" value="InterPro"/>
</dbReference>
<reference evidence="10" key="1">
    <citation type="submission" date="2016-03" db="EMBL/GenBank/DDBJ databases">
        <title>Draft genome sequence of Rosellinia necatrix.</title>
        <authorList>
            <person name="Kanematsu S."/>
        </authorList>
    </citation>
    <scope>NUCLEOTIDE SEQUENCE [LARGE SCALE GENOMIC DNA]</scope>
    <source>
        <strain evidence="10">W97</strain>
    </source>
</reference>
<sequence length="557" mass="61902">MDPAQDGKMIVPDEGTISPVRIIFNIAIVFIGAYWTILLPTFLIGRMVYRRYATPLRSIPGPFLASCTRLWKVRSVISENTQWEHIELHRKYGPVVRIGPNEVSFSSPQVARNLLSAGKRFYKTDFYSVFPPPENPDIFTEIREEVHAMKKKVANVPYSMAAMRQLSPFIDDTIELLVSQMGSFCTDPTTTTTTVDSKEGHPLGAPVATAKPQPTLDLGDWLHYFAFDVLGEVAFGRSFGFLAAGTDKEAAIRTIDNSQKYNGIIGQVPELDAFLRRNPICRYIPALDPANNLITRIAREEMAKRRPFGVEREGKGAGGDGREDLMASLIKGHLKDPLKFHEGDIFAVAHGAIFAGSDSTASTMQSFFWLTLTAPRAYAALKAEIDGAVRDGALPATGNVEWAQAQGLPYFQACLKEAMRLRPAVGLNITRYAPAPDGAVVDGRHFPAGTSLAVNGWVLHRDQAVFGPDADFFRPERWLEDEEGARVMERYMFQFGGGAHVCIGRNLALLEINKVCPRLLRDFNFQLVNPTRELKAKATFFVVQEGLQVYISRRECP</sequence>
<organism evidence="10">
    <name type="scientific">Rosellinia necatrix</name>
    <name type="common">White root-rot fungus</name>
    <dbReference type="NCBI Taxonomy" id="77044"/>
    <lineage>
        <taxon>Eukaryota</taxon>
        <taxon>Fungi</taxon>
        <taxon>Dikarya</taxon>
        <taxon>Ascomycota</taxon>
        <taxon>Pezizomycotina</taxon>
        <taxon>Sordariomycetes</taxon>
        <taxon>Xylariomycetidae</taxon>
        <taxon>Xylariales</taxon>
        <taxon>Xylariaceae</taxon>
        <taxon>Rosellinia</taxon>
    </lineage>
</organism>
<evidence type="ECO:0000256" key="8">
    <source>
        <dbReference type="RuleBase" id="RU000461"/>
    </source>
</evidence>
<dbReference type="PANTHER" id="PTHR24305">
    <property type="entry name" value="CYTOCHROME P450"/>
    <property type="match status" value="1"/>
</dbReference>
<dbReference type="FunFam" id="1.10.630.10:FF:000050">
    <property type="entry name" value="Cytochrome P450 monooxygenase"/>
    <property type="match status" value="1"/>
</dbReference>
<feature type="transmembrane region" description="Helical" evidence="9">
    <location>
        <begin position="22"/>
        <end position="44"/>
    </location>
</feature>
<dbReference type="AlphaFoldDB" id="A0A1W2TSA0"/>
<evidence type="ECO:0000256" key="4">
    <source>
        <dbReference type="ARBA" id="ARBA00022723"/>
    </source>
</evidence>
<keyword evidence="9" id="KW-1133">Transmembrane helix</keyword>
<dbReference type="CDD" id="cd11060">
    <property type="entry name" value="CYP57A1-like"/>
    <property type="match status" value="1"/>
</dbReference>
<evidence type="ECO:0000313" key="11">
    <source>
        <dbReference type="Proteomes" id="UP000054516"/>
    </source>
</evidence>
<dbReference type="PANTHER" id="PTHR24305:SF232">
    <property type="entry name" value="P450, PUTATIVE (EUROFUNG)-RELATED"/>
    <property type="match status" value="1"/>
</dbReference>
<dbReference type="OrthoDB" id="3934656at2759"/>
<gene>
    <name evidence="10" type="ORF">SAMD00023353_6300340</name>
</gene>
<evidence type="ECO:0000256" key="6">
    <source>
        <dbReference type="ARBA" id="ARBA00023033"/>
    </source>
</evidence>